<proteinExistence type="predicted"/>
<evidence type="ECO:0000313" key="2">
    <source>
        <dbReference type="EMBL" id="QGN37506.1"/>
    </source>
</evidence>
<reference evidence="2 3" key="1">
    <citation type="submission" date="2019-11" db="EMBL/GenBank/DDBJ databases">
        <title>Isolation and Application of One Kind of P-Hydroxybenzoic Acid Degrading Bacterium in Mitigating Cropping Obstacle of Cucumber.</title>
        <authorList>
            <person name="Wu F."/>
            <person name="An Y."/>
        </authorList>
    </citation>
    <scope>NUCLEOTIDE SEQUENCE [LARGE SCALE GENOMIC DNA]</scope>
    <source>
        <strain evidence="2 3">P620</strain>
    </source>
</reference>
<dbReference type="AlphaFoldDB" id="A0A6B8MRF4"/>
<dbReference type="EMBL" id="CP046115">
    <property type="protein sequence ID" value="QGN37506.1"/>
    <property type="molecule type" value="Genomic_DNA"/>
</dbReference>
<dbReference type="Proteomes" id="UP000427108">
    <property type="component" value="Chromosome"/>
</dbReference>
<protein>
    <submittedName>
        <fullName evidence="2">Uncharacterized protein</fullName>
    </submittedName>
</protein>
<name>A0A6B8MRF4_KLEOX</name>
<feature type="region of interest" description="Disordered" evidence="1">
    <location>
        <begin position="69"/>
        <end position="88"/>
    </location>
</feature>
<evidence type="ECO:0000313" key="3">
    <source>
        <dbReference type="Proteomes" id="UP000427108"/>
    </source>
</evidence>
<gene>
    <name evidence="2" type="ORF">GJ746_09355</name>
</gene>
<organism evidence="2 3">
    <name type="scientific">Klebsiella oxytoca</name>
    <dbReference type="NCBI Taxonomy" id="571"/>
    <lineage>
        <taxon>Bacteria</taxon>
        <taxon>Pseudomonadati</taxon>
        <taxon>Pseudomonadota</taxon>
        <taxon>Gammaproteobacteria</taxon>
        <taxon>Enterobacterales</taxon>
        <taxon>Enterobacteriaceae</taxon>
        <taxon>Klebsiella/Raoultella group</taxon>
        <taxon>Klebsiella</taxon>
    </lineage>
</organism>
<sequence length="88" mass="9538">MGLPLSNGNVGTEKMARRLAQVAEASTIPPVLTGERFGTKRRRFGTIKITPGSYSISSLNGGKYNENRIEIRRGGDGNDERNGDCRAV</sequence>
<accession>A0A6B8MRF4</accession>
<evidence type="ECO:0000256" key="1">
    <source>
        <dbReference type="SAM" id="MobiDB-lite"/>
    </source>
</evidence>
<dbReference type="RefSeq" id="WP_154679949.1">
    <property type="nucleotide sequence ID" value="NZ_CP046115.1"/>
</dbReference>